<comment type="pathway">
    <text evidence="3">Glycan metabolism; cellulose degradation.</text>
</comment>
<dbReference type="EC" id="3.2.1.21" evidence="5"/>
<dbReference type="GO" id="GO:0000981">
    <property type="term" value="F:DNA-binding transcription factor activity, RNA polymerase II-specific"/>
    <property type="evidence" value="ECO:0007669"/>
    <property type="project" value="InterPro"/>
</dbReference>
<evidence type="ECO:0000256" key="6">
    <source>
        <dbReference type="ARBA" id="ARBA00022525"/>
    </source>
</evidence>
<dbReference type="PRINTS" id="PR00133">
    <property type="entry name" value="GLHYDRLASE3"/>
</dbReference>
<dbReference type="PANTHER" id="PTHR42715:SF28">
    <property type="entry name" value="BETA-GLUCOSIDASE L-RELATED"/>
    <property type="match status" value="1"/>
</dbReference>
<dbReference type="InterPro" id="IPR036881">
    <property type="entry name" value="Glyco_hydro_3_C_sf"/>
</dbReference>
<feature type="domain" description="Zn(2)-C6 fungal-type" evidence="16">
    <location>
        <begin position="373"/>
        <end position="403"/>
    </location>
</feature>
<evidence type="ECO:0000256" key="2">
    <source>
        <dbReference type="ARBA" id="ARBA00004613"/>
    </source>
</evidence>
<dbReference type="InterPro" id="IPR017853">
    <property type="entry name" value="GH"/>
</dbReference>
<keyword evidence="12" id="KW-0119">Carbohydrate metabolism</keyword>
<comment type="catalytic activity">
    <reaction evidence="1">
        <text>Hydrolysis of terminal, non-reducing beta-D-glucosyl residues with release of beta-D-glucose.</text>
        <dbReference type="EC" id="3.2.1.21"/>
    </reaction>
</comment>
<dbReference type="PANTHER" id="PTHR42715">
    <property type="entry name" value="BETA-GLUCOSIDASE"/>
    <property type="match status" value="1"/>
</dbReference>
<evidence type="ECO:0000256" key="3">
    <source>
        <dbReference type="ARBA" id="ARBA00004987"/>
    </source>
</evidence>
<dbReference type="EMBL" id="WVTA01000004">
    <property type="protein sequence ID" value="KAK3214228.1"/>
    <property type="molecule type" value="Genomic_DNA"/>
</dbReference>
<accession>A0AAN6M1W0</accession>
<evidence type="ECO:0000256" key="4">
    <source>
        <dbReference type="ARBA" id="ARBA00005336"/>
    </source>
</evidence>
<dbReference type="FunFam" id="3.20.20.300:FF:000002">
    <property type="entry name" value="Probable beta-glucosidase"/>
    <property type="match status" value="1"/>
</dbReference>
<evidence type="ECO:0000256" key="11">
    <source>
        <dbReference type="ARBA" id="ARBA00023242"/>
    </source>
</evidence>
<evidence type="ECO:0000256" key="5">
    <source>
        <dbReference type="ARBA" id="ARBA00012744"/>
    </source>
</evidence>
<dbReference type="Pfam" id="PF01915">
    <property type="entry name" value="Glyco_hydro_3_C"/>
    <property type="match status" value="1"/>
</dbReference>
<comment type="similarity">
    <text evidence="4">Belongs to the glycosyl hydrolase 3 family.</text>
</comment>
<keyword evidence="18" id="KW-1185">Reference proteome</keyword>
<dbReference type="GO" id="GO:0008422">
    <property type="term" value="F:beta-glucosidase activity"/>
    <property type="evidence" value="ECO:0007669"/>
    <property type="project" value="UniProtKB-EC"/>
</dbReference>
<dbReference type="Proteomes" id="UP001280581">
    <property type="component" value="Unassembled WGS sequence"/>
</dbReference>
<evidence type="ECO:0000256" key="15">
    <source>
        <dbReference type="SAM" id="MobiDB-lite"/>
    </source>
</evidence>
<dbReference type="InterPro" id="IPR001764">
    <property type="entry name" value="Glyco_hydro_3_N"/>
</dbReference>
<feature type="region of interest" description="Disordered" evidence="15">
    <location>
        <begin position="153"/>
        <end position="176"/>
    </location>
</feature>
<evidence type="ECO:0000256" key="7">
    <source>
        <dbReference type="ARBA" id="ARBA00022729"/>
    </source>
</evidence>
<feature type="domain" description="Zn(2)-C6 fungal-type" evidence="16">
    <location>
        <begin position="331"/>
        <end position="361"/>
    </location>
</feature>
<keyword evidence="14" id="KW-0624">Polysaccharide degradation</keyword>
<dbReference type="GO" id="GO:0005576">
    <property type="term" value="C:extracellular region"/>
    <property type="evidence" value="ECO:0007669"/>
    <property type="project" value="UniProtKB-SubCell"/>
</dbReference>
<dbReference type="SUPFAM" id="SSF51445">
    <property type="entry name" value="(Trans)glycosidases"/>
    <property type="match status" value="1"/>
</dbReference>
<evidence type="ECO:0000256" key="10">
    <source>
        <dbReference type="ARBA" id="ARBA00023180"/>
    </source>
</evidence>
<dbReference type="Gene3D" id="2.60.40.10">
    <property type="entry name" value="Immunoglobulins"/>
    <property type="match status" value="1"/>
</dbReference>
<keyword evidence="10" id="KW-0325">Glycoprotein</keyword>
<proteinExistence type="inferred from homology"/>
<keyword evidence="9" id="KW-0136">Cellulose degradation</keyword>
<evidence type="ECO:0000256" key="14">
    <source>
        <dbReference type="ARBA" id="ARBA00023326"/>
    </source>
</evidence>
<keyword evidence="8" id="KW-0378">Hydrolase</keyword>
<evidence type="ECO:0000313" key="17">
    <source>
        <dbReference type="EMBL" id="KAK3214228.1"/>
    </source>
</evidence>
<feature type="compositionally biased region" description="Basic residues" evidence="15">
    <location>
        <begin position="298"/>
        <end position="315"/>
    </location>
</feature>
<dbReference type="Gene3D" id="3.40.50.1700">
    <property type="entry name" value="Glycoside hydrolase family 3 C-terminal domain"/>
    <property type="match status" value="1"/>
</dbReference>
<dbReference type="GO" id="GO:0008270">
    <property type="term" value="F:zinc ion binding"/>
    <property type="evidence" value="ECO:0007669"/>
    <property type="project" value="InterPro"/>
</dbReference>
<organism evidence="17 18">
    <name type="scientific">Pseudopithomyces chartarum</name>
    <dbReference type="NCBI Taxonomy" id="1892770"/>
    <lineage>
        <taxon>Eukaryota</taxon>
        <taxon>Fungi</taxon>
        <taxon>Dikarya</taxon>
        <taxon>Ascomycota</taxon>
        <taxon>Pezizomycotina</taxon>
        <taxon>Dothideomycetes</taxon>
        <taxon>Pleosporomycetidae</taxon>
        <taxon>Pleosporales</taxon>
        <taxon>Massarineae</taxon>
        <taxon>Didymosphaeriaceae</taxon>
        <taxon>Pseudopithomyces</taxon>
    </lineage>
</organism>
<evidence type="ECO:0000256" key="13">
    <source>
        <dbReference type="ARBA" id="ARBA00023295"/>
    </source>
</evidence>
<dbReference type="SUPFAM" id="SSF57701">
    <property type="entry name" value="Zn2/Cys6 DNA-binding domain"/>
    <property type="match status" value="2"/>
</dbReference>
<comment type="caution">
    <text evidence="17">The sequence shown here is derived from an EMBL/GenBank/DDBJ whole genome shotgun (WGS) entry which is preliminary data.</text>
</comment>
<keyword evidence="7" id="KW-0732">Signal</keyword>
<comment type="subcellular location">
    <subcellularLocation>
        <location evidence="2">Secreted</location>
    </subcellularLocation>
</comment>
<dbReference type="InterPro" id="IPR013783">
    <property type="entry name" value="Ig-like_fold"/>
</dbReference>
<dbReference type="InterPro" id="IPR036962">
    <property type="entry name" value="Glyco_hydro_3_N_sf"/>
</dbReference>
<dbReference type="GO" id="GO:0030245">
    <property type="term" value="P:cellulose catabolic process"/>
    <property type="evidence" value="ECO:0007669"/>
    <property type="project" value="UniProtKB-KW"/>
</dbReference>
<dbReference type="CDD" id="cd00067">
    <property type="entry name" value="GAL4"/>
    <property type="match status" value="2"/>
</dbReference>
<evidence type="ECO:0000256" key="8">
    <source>
        <dbReference type="ARBA" id="ARBA00022801"/>
    </source>
</evidence>
<dbReference type="InterPro" id="IPR001138">
    <property type="entry name" value="Zn2Cys6_DnaBD"/>
</dbReference>
<evidence type="ECO:0000256" key="12">
    <source>
        <dbReference type="ARBA" id="ARBA00023277"/>
    </source>
</evidence>
<feature type="compositionally biased region" description="Polar residues" evidence="15">
    <location>
        <begin position="226"/>
        <end position="244"/>
    </location>
</feature>
<keyword evidence="11" id="KW-0539">Nucleus</keyword>
<keyword evidence="13" id="KW-0326">Glycosidase</keyword>
<dbReference type="Gene3D" id="4.10.240.10">
    <property type="entry name" value="Zn(2)-C6 fungal-type DNA-binding domain"/>
    <property type="match status" value="1"/>
</dbReference>
<dbReference type="FunFam" id="3.40.50.1700:FF:000003">
    <property type="entry name" value="Probable beta-glucosidase"/>
    <property type="match status" value="1"/>
</dbReference>
<evidence type="ECO:0000259" key="16">
    <source>
        <dbReference type="PROSITE" id="PS50048"/>
    </source>
</evidence>
<sequence length="1121" mass="121313">MDDLDDELDLRYHRDLKPDVYYRCPSSESLDGALRNEFDKHASSLIPMDIVTEFVFGKTSTITVPVTQQPNLDVLFEPADYAQSIAVEHALCHGIEGKERLKLQRAIARSFVEMIQEIDGFKYIERQASNKEGCDGVRFKYVCLDSLQNRKARAKREKEAEDMDSTSRRKSDQATDLAMHDCGGAIHIKFSTKREAVNVVYVHNPIHRDIESRPVNSKNLLQDISTNTTNQSANGTLDGTSNGTKSKKRKQNKKDHHVEADTAYYNAGLNMSTSPEASTKKRRKKDAVPSGPSSSATKKSRAKQQKSPTRARQKATAKDSTSVPVQAVRGKCLRCREKGIKCNEAKPNCNQCLRGLWACQYEAPDPKKRSKNGCLNCKSRRRKCTEEKPACAYCLKIDDDCMYGESLPSEQSSKRATISWDDAYAKATTALAKLSASEKIGIVTGTGWQANNCVGNTKAAGSIGYPSLCLQDGPLGVRYINGATAFAAGIHAASTWDIDLLRERGSYLGAEAKQLGIHVQLGPVSGPMGKIPTGGRNWEGFGADPYLVGIAMKHTIEGMQEAGVQACAKHYIGNEQERNRETMSSVMPDRVMHELYLWPFADAVQAGVASVMCSYNKINGTYACENGGIMNKLLKDELGFKGYIMSDWNAQHTTSGSANGGLDMTMPGSDFNKGNVLWGPALQSAISSGQVQQSRVDDMVKRVLAAWYKVGQDKGYPTATFNSWNIGSYNVGGNHKENVRKMARDGIVLLKNTNNALPLKKPKSIAVIGSDSIVAPKGANACVDRGCNDGTLAMGWGSGAMEFPYLIAPLDAIRTQAQKDGTTITTSTNDNAQQGASAAQNAEVAIVHINSDSGEGYITVEGNAGDRKNLDPWHNGNDLVKAVAAVNKKTIVVIHSVGPLILEPYIENPNVVAVVWAGLPGQESGNGLVDILYGSTSPSGKLPYTIAKQPSDYGTAIASGDDASWDLFIDYRYFDKNNIKPRYEFGFGLSYTNFTYDALSITGAPTPGPATGSKAPGGPADLFETVSTVTAKITNSGGVAGAEVPQLYLGYPASANAPPKQLRGFNKINLAVGASSTATFKLRRRDLSVWDGAKWVVPSGEFSVYVGSSSRDVRLTGKITV</sequence>
<dbReference type="InterPro" id="IPR002772">
    <property type="entry name" value="Glyco_hydro_3_C"/>
</dbReference>
<dbReference type="AlphaFoldDB" id="A0AAN6M1W0"/>
<name>A0AAN6M1W0_9PLEO</name>
<evidence type="ECO:0000256" key="9">
    <source>
        <dbReference type="ARBA" id="ARBA00023001"/>
    </source>
</evidence>
<dbReference type="Pfam" id="PF00172">
    <property type="entry name" value="Zn_clus"/>
    <property type="match status" value="1"/>
</dbReference>
<dbReference type="InterPro" id="IPR036864">
    <property type="entry name" value="Zn2-C6_fun-type_DNA-bd_sf"/>
</dbReference>
<dbReference type="PROSITE" id="PS50048">
    <property type="entry name" value="ZN2_CY6_FUNGAL_2"/>
    <property type="match status" value="2"/>
</dbReference>
<dbReference type="PROSITE" id="PS00463">
    <property type="entry name" value="ZN2_CY6_FUNGAL_1"/>
    <property type="match status" value="1"/>
</dbReference>
<keyword evidence="6" id="KW-0964">Secreted</keyword>
<evidence type="ECO:0000256" key="1">
    <source>
        <dbReference type="ARBA" id="ARBA00000448"/>
    </source>
</evidence>
<dbReference type="Pfam" id="PF14310">
    <property type="entry name" value="Fn3-like"/>
    <property type="match status" value="1"/>
</dbReference>
<dbReference type="Pfam" id="PF00933">
    <property type="entry name" value="Glyco_hydro_3"/>
    <property type="match status" value="1"/>
</dbReference>
<feature type="compositionally biased region" description="Basic residues" evidence="15">
    <location>
        <begin position="245"/>
        <end position="255"/>
    </location>
</feature>
<protein>
    <recommendedName>
        <fullName evidence="5">beta-glucosidase</fullName>
        <ecNumber evidence="5">3.2.1.21</ecNumber>
    </recommendedName>
</protein>
<dbReference type="InterPro" id="IPR026891">
    <property type="entry name" value="Fn3-like"/>
</dbReference>
<dbReference type="Gene3D" id="3.20.20.300">
    <property type="entry name" value="Glycoside hydrolase, family 3, N-terminal domain"/>
    <property type="match status" value="1"/>
</dbReference>
<feature type="region of interest" description="Disordered" evidence="15">
    <location>
        <begin position="226"/>
        <end position="323"/>
    </location>
</feature>
<dbReference type="SMART" id="SM01217">
    <property type="entry name" value="Fn3_like"/>
    <property type="match status" value="1"/>
</dbReference>
<gene>
    <name evidence="17" type="ORF">GRF29_28g2436746</name>
</gene>
<dbReference type="SMART" id="SM00066">
    <property type="entry name" value="GAL4"/>
    <property type="match status" value="2"/>
</dbReference>
<dbReference type="SUPFAM" id="SSF52279">
    <property type="entry name" value="Beta-D-glucan exohydrolase, C-terminal domain"/>
    <property type="match status" value="1"/>
</dbReference>
<evidence type="ECO:0000313" key="18">
    <source>
        <dbReference type="Proteomes" id="UP001280581"/>
    </source>
</evidence>
<dbReference type="InterPro" id="IPR050288">
    <property type="entry name" value="Cellulose_deg_GH3"/>
</dbReference>
<reference evidence="17 18" key="1">
    <citation type="submission" date="2021-02" db="EMBL/GenBank/DDBJ databases">
        <title>Genome assembly of Pseudopithomyces chartarum.</title>
        <authorList>
            <person name="Jauregui R."/>
            <person name="Singh J."/>
            <person name="Voisey C."/>
        </authorList>
    </citation>
    <scope>NUCLEOTIDE SEQUENCE [LARGE SCALE GENOMIC DNA]</scope>
    <source>
        <strain evidence="17 18">AGR01</strain>
    </source>
</reference>